<dbReference type="Proteomes" id="UP000776629">
    <property type="component" value="Unassembled WGS sequence"/>
</dbReference>
<evidence type="ECO:0000313" key="5">
    <source>
        <dbReference type="Proteomes" id="UP000776629"/>
    </source>
</evidence>
<dbReference type="InterPro" id="IPR024418">
    <property type="entry name" value="DUF3862"/>
</dbReference>
<keyword evidence="3" id="KW-1133">Transmembrane helix</keyword>
<proteinExistence type="predicted"/>
<evidence type="ECO:0000256" key="1">
    <source>
        <dbReference type="ARBA" id="ARBA00022729"/>
    </source>
</evidence>
<accession>A0ABS2EPM1</accession>
<organism evidence="4 5">
    <name type="scientific">Limosilactobacillus alvi</name>
    <dbReference type="NCBI Taxonomy" id="990412"/>
    <lineage>
        <taxon>Bacteria</taxon>
        <taxon>Bacillati</taxon>
        <taxon>Bacillota</taxon>
        <taxon>Bacilli</taxon>
        <taxon>Lactobacillales</taxon>
        <taxon>Lactobacillaceae</taxon>
        <taxon>Limosilactobacillus</taxon>
    </lineage>
</organism>
<feature type="region of interest" description="Disordered" evidence="2">
    <location>
        <begin position="72"/>
        <end position="92"/>
    </location>
</feature>
<keyword evidence="5" id="KW-1185">Reference proteome</keyword>
<name>A0ABS2EPM1_9LACO</name>
<keyword evidence="3" id="KW-0472">Membrane</keyword>
<keyword evidence="1" id="KW-0732">Signal</keyword>
<dbReference type="InterPro" id="IPR037873">
    <property type="entry name" value="BamE-like"/>
</dbReference>
<gene>
    <name evidence="4" type="ORF">H5993_06685</name>
</gene>
<evidence type="ECO:0000256" key="3">
    <source>
        <dbReference type="SAM" id="Phobius"/>
    </source>
</evidence>
<comment type="caution">
    <text evidence="4">The sequence shown here is derived from an EMBL/GenBank/DDBJ whole genome shotgun (WGS) entry which is preliminary data.</text>
</comment>
<dbReference type="RefSeq" id="WP_204776737.1">
    <property type="nucleotide sequence ID" value="NZ_JACJJQ010000029.1"/>
</dbReference>
<feature type="transmembrane region" description="Helical" evidence="3">
    <location>
        <begin position="23"/>
        <end position="42"/>
    </location>
</feature>
<dbReference type="Pfam" id="PF12978">
    <property type="entry name" value="DUF3862"/>
    <property type="match status" value="1"/>
</dbReference>
<sequence length="206" mass="22457">MAKKIKDANGNTYVQKKPFYKRIWFWLLVIVVIIGVGGAMGSGSSSKKSGSKVTYANYKKINLSKDNGTTKEEANKLFGKKPSTTSTDELEGVKTDTETWDGAIVGSSLTIGFEDGHAVNKVIDGLKVNRKHKITLADYDTIQNGQTKKEILDKFGKPNGYSHTNILGKNSETWSYTSGIKGDSGANFVLTFDDGVVTVKTQTSMK</sequence>
<evidence type="ECO:0000256" key="2">
    <source>
        <dbReference type="SAM" id="MobiDB-lite"/>
    </source>
</evidence>
<dbReference type="Gene3D" id="3.30.1450.10">
    <property type="match status" value="2"/>
</dbReference>
<reference evidence="4 5" key="1">
    <citation type="journal article" date="2021" name="Sci. Rep.">
        <title>The distribution of antibiotic resistance genes in chicken gut microbiota commensals.</title>
        <authorList>
            <person name="Juricova H."/>
            <person name="Matiasovicova J."/>
            <person name="Kubasova T."/>
            <person name="Cejkova D."/>
            <person name="Rychlik I."/>
        </authorList>
    </citation>
    <scope>NUCLEOTIDE SEQUENCE [LARGE SCALE GENOMIC DNA]</scope>
    <source>
        <strain evidence="4 5">An810</strain>
    </source>
</reference>
<evidence type="ECO:0000313" key="4">
    <source>
        <dbReference type="EMBL" id="MBM6754439.1"/>
    </source>
</evidence>
<keyword evidence="3" id="KW-0812">Transmembrane</keyword>
<dbReference type="EMBL" id="JACJJQ010000029">
    <property type="protein sequence ID" value="MBM6754439.1"/>
    <property type="molecule type" value="Genomic_DNA"/>
</dbReference>
<protein>
    <submittedName>
        <fullName evidence="4">DUF3862 domain-containing protein</fullName>
    </submittedName>
</protein>